<name>A0ABN7S048_OIKDI</name>
<reference evidence="2 3" key="1">
    <citation type="submission" date="2021-04" db="EMBL/GenBank/DDBJ databases">
        <authorList>
            <person name="Bliznina A."/>
        </authorList>
    </citation>
    <scope>NUCLEOTIDE SEQUENCE [LARGE SCALE GENOMIC DNA]</scope>
</reference>
<feature type="region of interest" description="Disordered" evidence="1">
    <location>
        <begin position="63"/>
        <end position="134"/>
    </location>
</feature>
<feature type="compositionally biased region" description="Acidic residues" evidence="1">
    <location>
        <begin position="83"/>
        <end position="119"/>
    </location>
</feature>
<dbReference type="Pfam" id="PF04908">
    <property type="entry name" value="SH3BGR"/>
    <property type="match status" value="1"/>
</dbReference>
<protein>
    <submittedName>
        <fullName evidence="2">Oidioi.mRNA.OKI2018_I69.PAR.g12348.t1.cds</fullName>
    </submittedName>
</protein>
<keyword evidence="3" id="KW-1185">Reference proteome</keyword>
<evidence type="ECO:0000313" key="3">
    <source>
        <dbReference type="Proteomes" id="UP001158576"/>
    </source>
</evidence>
<dbReference type="Gene3D" id="3.40.30.10">
    <property type="entry name" value="Glutaredoxin"/>
    <property type="match status" value="1"/>
</dbReference>
<evidence type="ECO:0000256" key="1">
    <source>
        <dbReference type="SAM" id="MobiDB-lite"/>
    </source>
</evidence>
<organism evidence="2 3">
    <name type="scientific">Oikopleura dioica</name>
    <name type="common">Tunicate</name>
    <dbReference type="NCBI Taxonomy" id="34765"/>
    <lineage>
        <taxon>Eukaryota</taxon>
        <taxon>Metazoa</taxon>
        <taxon>Chordata</taxon>
        <taxon>Tunicata</taxon>
        <taxon>Appendicularia</taxon>
        <taxon>Copelata</taxon>
        <taxon>Oikopleuridae</taxon>
        <taxon>Oikopleura</taxon>
    </lineage>
</organism>
<feature type="compositionally biased region" description="Basic and acidic residues" evidence="1">
    <location>
        <begin position="70"/>
        <end position="82"/>
    </location>
</feature>
<dbReference type="EMBL" id="OU015568">
    <property type="protein sequence ID" value="CAG5089786.1"/>
    <property type="molecule type" value="Genomic_DNA"/>
</dbReference>
<accession>A0ABN7S048</accession>
<dbReference type="Proteomes" id="UP001158576">
    <property type="component" value="Chromosome PAR"/>
</dbReference>
<dbReference type="InterPro" id="IPR006993">
    <property type="entry name" value="Glut_rich_SH3-bd"/>
</dbReference>
<proteinExistence type="predicted"/>
<evidence type="ECO:0000313" key="2">
    <source>
        <dbReference type="EMBL" id="CAG5089786.1"/>
    </source>
</evidence>
<sequence>MFDEVDMSQYPEKRKEILGQIPSDYQTVESPIIFQNSEESFDFVGLYDEFFNAREQDKTYQFLKIPPPEGSREHILWKKENEPEPEPEAEEAAEATEAVEETEINEESPEPTGDDYEFPGEAKPEEEPEEEAEE</sequence>
<gene>
    <name evidence="2" type="ORF">OKIOD_LOCUS3906</name>
</gene>